<organism evidence="8 9">
    <name type="scientific">Terriglobus albidus</name>
    <dbReference type="NCBI Taxonomy" id="1592106"/>
    <lineage>
        <taxon>Bacteria</taxon>
        <taxon>Pseudomonadati</taxon>
        <taxon>Acidobacteriota</taxon>
        <taxon>Terriglobia</taxon>
        <taxon>Terriglobales</taxon>
        <taxon>Acidobacteriaceae</taxon>
        <taxon>Terriglobus</taxon>
    </lineage>
</organism>
<evidence type="ECO:0000256" key="3">
    <source>
        <dbReference type="ARBA" id="ARBA00010763"/>
    </source>
</evidence>
<keyword evidence="6" id="KW-0460">Magnesium</keyword>
<dbReference type="CDD" id="cd00887">
    <property type="entry name" value="MoeA"/>
    <property type="match status" value="1"/>
</dbReference>
<keyword evidence="4 6" id="KW-0501">Molybdenum cofactor biosynthesis</keyword>
<evidence type="ECO:0000256" key="6">
    <source>
        <dbReference type="RuleBase" id="RU365090"/>
    </source>
</evidence>
<dbReference type="PANTHER" id="PTHR10192">
    <property type="entry name" value="MOLYBDOPTERIN BIOSYNTHESIS PROTEIN"/>
    <property type="match status" value="1"/>
</dbReference>
<dbReference type="InterPro" id="IPR036688">
    <property type="entry name" value="MoeA_C_domain_IV_sf"/>
</dbReference>
<accession>A0A5B9EHA1</accession>
<keyword evidence="6 8" id="KW-0808">Transferase</keyword>
<keyword evidence="6" id="KW-0479">Metal-binding</keyword>
<name>A0A5B9EHA1_9BACT</name>
<dbReference type="InterPro" id="IPR005111">
    <property type="entry name" value="MoeA_C_domain_IV"/>
</dbReference>
<dbReference type="InterPro" id="IPR001453">
    <property type="entry name" value="MoaB/Mog_dom"/>
</dbReference>
<dbReference type="Pfam" id="PF00994">
    <property type="entry name" value="MoCF_biosynth"/>
    <property type="match status" value="1"/>
</dbReference>
<reference evidence="8 9" key="1">
    <citation type="submission" date="2019-08" db="EMBL/GenBank/DDBJ databases">
        <title>Complete genome sequence of Terriglobus albidus strain ORNL.</title>
        <authorList>
            <person name="Podar M."/>
        </authorList>
    </citation>
    <scope>NUCLEOTIDE SEQUENCE [LARGE SCALE GENOMIC DNA]</scope>
    <source>
        <strain evidence="8 9">ORNL</strain>
    </source>
</reference>
<dbReference type="Proteomes" id="UP000321820">
    <property type="component" value="Chromosome"/>
</dbReference>
<evidence type="ECO:0000259" key="7">
    <source>
        <dbReference type="SMART" id="SM00852"/>
    </source>
</evidence>
<dbReference type="Gene3D" id="3.40.980.10">
    <property type="entry name" value="MoaB/Mog-like domain"/>
    <property type="match status" value="1"/>
</dbReference>
<evidence type="ECO:0000256" key="1">
    <source>
        <dbReference type="ARBA" id="ARBA00002901"/>
    </source>
</evidence>
<comment type="catalytic activity">
    <reaction evidence="5">
        <text>adenylyl-molybdopterin + molybdate = Mo-molybdopterin + AMP + H(+)</text>
        <dbReference type="Rhea" id="RHEA:35047"/>
        <dbReference type="ChEBI" id="CHEBI:15378"/>
        <dbReference type="ChEBI" id="CHEBI:36264"/>
        <dbReference type="ChEBI" id="CHEBI:62727"/>
        <dbReference type="ChEBI" id="CHEBI:71302"/>
        <dbReference type="ChEBI" id="CHEBI:456215"/>
        <dbReference type="EC" id="2.10.1.1"/>
    </reaction>
</comment>
<dbReference type="Gene3D" id="3.90.105.10">
    <property type="entry name" value="Molybdopterin biosynthesis moea protein, domain 2"/>
    <property type="match status" value="1"/>
</dbReference>
<dbReference type="EC" id="2.10.1.1" evidence="6"/>
<comment type="cofactor">
    <cofactor evidence="6">
        <name>Mg(2+)</name>
        <dbReference type="ChEBI" id="CHEBI:18420"/>
    </cofactor>
</comment>
<comment type="function">
    <text evidence="1 6">Catalyzes the insertion of molybdate into adenylated molybdopterin with the concomitant release of AMP.</text>
</comment>
<dbReference type="NCBIfam" id="TIGR00177">
    <property type="entry name" value="molyb_syn"/>
    <property type="match status" value="1"/>
</dbReference>
<dbReference type="OrthoDB" id="9804758at2"/>
<dbReference type="Gene3D" id="2.40.340.10">
    <property type="entry name" value="MoeA, C-terminal, domain IV"/>
    <property type="match status" value="1"/>
</dbReference>
<dbReference type="SUPFAM" id="SSF63882">
    <property type="entry name" value="MoeA N-terminal region -like"/>
    <property type="match status" value="1"/>
</dbReference>
<protein>
    <recommendedName>
        <fullName evidence="6">Molybdopterin molybdenumtransferase</fullName>
        <ecNumber evidence="6">2.10.1.1</ecNumber>
    </recommendedName>
</protein>
<dbReference type="InterPro" id="IPR036425">
    <property type="entry name" value="MoaB/Mog-like_dom_sf"/>
</dbReference>
<evidence type="ECO:0000313" key="8">
    <source>
        <dbReference type="EMBL" id="QEE31209.1"/>
    </source>
</evidence>
<keyword evidence="9" id="KW-1185">Reference proteome</keyword>
<dbReference type="EMBL" id="CP042806">
    <property type="protein sequence ID" value="QEE31209.1"/>
    <property type="molecule type" value="Genomic_DNA"/>
</dbReference>
<dbReference type="Gene3D" id="2.170.190.11">
    <property type="entry name" value="Molybdopterin biosynthesis moea protein, domain 3"/>
    <property type="match status" value="1"/>
</dbReference>
<dbReference type="UniPathway" id="UPA00344"/>
<dbReference type="PANTHER" id="PTHR10192:SF5">
    <property type="entry name" value="GEPHYRIN"/>
    <property type="match status" value="1"/>
</dbReference>
<dbReference type="Pfam" id="PF03454">
    <property type="entry name" value="MoeA_C"/>
    <property type="match status" value="1"/>
</dbReference>
<dbReference type="InterPro" id="IPR038987">
    <property type="entry name" value="MoeA-like"/>
</dbReference>
<proteinExistence type="inferred from homology"/>
<gene>
    <name evidence="8" type="ORF">FTW19_06140</name>
</gene>
<dbReference type="SMART" id="SM00852">
    <property type="entry name" value="MoCF_biosynth"/>
    <property type="match status" value="1"/>
</dbReference>
<dbReference type="AlphaFoldDB" id="A0A5B9EHA1"/>
<dbReference type="KEGG" id="talb:FTW19_06140"/>
<comment type="similarity">
    <text evidence="3 6">Belongs to the MoeA family.</text>
</comment>
<evidence type="ECO:0000256" key="2">
    <source>
        <dbReference type="ARBA" id="ARBA00005046"/>
    </source>
</evidence>
<dbReference type="GO" id="GO:0061599">
    <property type="term" value="F:molybdopterin molybdotransferase activity"/>
    <property type="evidence" value="ECO:0007669"/>
    <property type="project" value="UniProtKB-UniRule"/>
</dbReference>
<dbReference type="NCBIfam" id="NF045515">
    <property type="entry name" value="Glp_gephyrin"/>
    <property type="match status" value="1"/>
</dbReference>
<sequence>MHWVPYIPWGHRHSSYARTAFRNQSLPTRVPHPRKARVGRKYPQTFGSLSLLTFTQALDLVLEHSRSFPAPAVESIPLEQALGRTLAAQLLADRDQPPFHRSTRDGYAVDAASFSRDRQAKVTGFLPAGKVWQGSAIAPGETVEIMTGAPVPPGADAVVMLEHVERSGDRISLSSDRTLRPGENVVPAGSEAVAGQSILPAGARLGSAEIGLAASVGGSRLWVYAQPSVAILATGDELVTVEETPLPHQIRNSNTHTLAALVREAGGIPSALPIAADTRDSLRDLLLQARSHDLVLLSGGVSAGKHDLVEEVLAELGAEFYFTGVSIQPGKPAVFGRLHNGPYFFGHPGNPVSTQVTFLLFAAPMLRALGGQSNLSPLFAQAAAAEPMTHKPGLTRFLPAHLESSLTPTVRLVPWQGSGDLAANARANCYAVLPADQERIPQGDPVTLLLR</sequence>
<dbReference type="GO" id="GO:0005829">
    <property type="term" value="C:cytosol"/>
    <property type="evidence" value="ECO:0007669"/>
    <property type="project" value="TreeGrafter"/>
</dbReference>
<evidence type="ECO:0000256" key="5">
    <source>
        <dbReference type="ARBA" id="ARBA00047317"/>
    </source>
</evidence>
<keyword evidence="6" id="KW-0500">Molybdenum</keyword>
<dbReference type="GO" id="GO:0046872">
    <property type="term" value="F:metal ion binding"/>
    <property type="evidence" value="ECO:0007669"/>
    <property type="project" value="UniProtKB-UniRule"/>
</dbReference>
<dbReference type="InterPro" id="IPR005110">
    <property type="entry name" value="MoeA_linker/N"/>
</dbReference>
<dbReference type="SUPFAM" id="SSF63867">
    <property type="entry name" value="MoeA C-terminal domain-like"/>
    <property type="match status" value="1"/>
</dbReference>
<comment type="pathway">
    <text evidence="2 6">Cofactor biosynthesis; molybdopterin biosynthesis.</text>
</comment>
<dbReference type="InterPro" id="IPR036135">
    <property type="entry name" value="MoeA_linker/N_sf"/>
</dbReference>
<feature type="domain" description="MoaB/Mog" evidence="7">
    <location>
        <begin position="230"/>
        <end position="368"/>
    </location>
</feature>
<dbReference type="Pfam" id="PF03453">
    <property type="entry name" value="MoeA_N"/>
    <property type="match status" value="1"/>
</dbReference>
<evidence type="ECO:0000256" key="4">
    <source>
        <dbReference type="ARBA" id="ARBA00023150"/>
    </source>
</evidence>
<evidence type="ECO:0000313" key="9">
    <source>
        <dbReference type="Proteomes" id="UP000321820"/>
    </source>
</evidence>
<dbReference type="SUPFAM" id="SSF53218">
    <property type="entry name" value="Molybdenum cofactor biosynthesis proteins"/>
    <property type="match status" value="1"/>
</dbReference>
<dbReference type="GO" id="GO:0006777">
    <property type="term" value="P:Mo-molybdopterin cofactor biosynthetic process"/>
    <property type="evidence" value="ECO:0007669"/>
    <property type="project" value="UniProtKB-UniRule"/>
</dbReference>